<evidence type="ECO:0000313" key="2">
    <source>
        <dbReference type="Proteomes" id="UP001500902"/>
    </source>
</evidence>
<protein>
    <submittedName>
        <fullName evidence="1">Uncharacterized protein</fullName>
    </submittedName>
</protein>
<keyword evidence="2" id="KW-1185">Reference proteome</keyword>
<evidence type="ECO:0000313" key="1">
    <source>
        <dbReference type="EMBL" id="GAA3649359.1"/>
    </source>
</evidence>
<dbReference type="EMBL" id="BAAAZP010000014">
    <property type="protein sequence ID" value="GAA3649359.1"/>
    <property type="molecule type" value="Genomic_DNA"/>
</dbReference>
<organism evidence="1 2">
    <name type="scientific">Nonomuraea antimicrobica</name>
    <dbReference type="NCBI Taxonomy" id="561173"/>
    <lineage>
        <taxon>Bacteria</taxon>
        <taxon>Bacillati</taxon>
        <taxon>Actinomycetota</taxon>
        <taxon>Actinomycetes</taxon>
        <taxon>Streptosporangiales</taxon>
        <taxon>Streptosporangiaceae</taxon>
        <taxon>Nonomuraea</taxon>
    </lineage>
</organism>
<reference evidence="2" key="1">
    <citation type="journal article" date="2019" name="Int. J. Syst. Evol. Microbiol.">
        <title>The Global Catalogue of Microorganisms (GCM) 10K type strain sequencing project: providing services to taxonomists for standard genome sequencing and annotation.</title>
        <authorList>
            <consortium name="The Broad Institute Genomics Platform"/>
            <consortium name="The Broad Institute Genome Sequencing Center for Infectious Disease"/>
            <person name="Wu L."/>
            <person name="Ma J."/>
        </authorList>
    </citation>
    <scope>NUCLEOTIDE SEQUENCE [LARGE SCALE GENOMIC DNA]</scope>
    <source>
        <strain evidence="2">JCM 16904</strain>
    </source>
</reference>
<accession>A0ABP7B6A2</accession>
<sequence>MAAFLGVLFPDGEEDLVTAMGKVPGQYADLMREPLSDGNAFAQAIAVANQGDDFTAFDGHFGGPENASANLQLATTGVRVVGLGLLVCAAIVLAHKAYTLYQYGLTAAALAPAAGTGGAMVPVIREAGRRHLDLTSKAAAAAVTG</sequence>
<comment type="caution">
    <text evidence="1">The sequence shown here is derived from an EMBL/GenBank/DDBJ whole genome shotgun (WGS) entry which is preliminary data.</text>
</comment>
<gene>
    <name evidence="1" type="ORF">GCM10022224_010110</name>
</gene>
<proteinExistence type="predicted"/>
<dbReference type="Proteomes" id="UP001500902">
    <property type="component" value="Unassembled WGS sequence"/>
</dbReference>
<name>A0ABP7B6A2_9ACTN</name>